<evidence type="ECO:0000259" key="1">
    <source>
        <dbReference type="SMART" id="SM00382"/>
    </source>
</evidence>
<reference evidence="2 3" key="1">
    <citation type="submission" date="2023-11" db="EMBL/GenBank/DDBJ databases">
        <title>Draft genome of Azohydromonas lata strain H1 (DSM1123), a polyhydroxyalkanoate producer.</title>
        <authorList>
            <person name="Traversa D."/>
            <person name="D'Addabbo P."/>
            <person name="Pazzani C."/>
            <person name="Manzari C."/>
            <person name="Chiara M."/>
            <person name="Scrascia M."/>
        </authorList>
    </citation>
    <scope>NUCLEOTIDE SEQUENCE [LARGE SCALE GENOMIC DNA]</scope>
    <source>
        <strain evidence="2 3">H1</strain>
    </source>
</reference>
<dbReference type="Gene3D" id="3.90.70.10">
    <property type="entry name" value="Cysteine proteinases"/>
    <property type="match status" value="1"/>
</dbReference>
<comment type="caution">
    <text evidence="2">The sequence shown here is derived from an EMBL/GenBank/DDBJ whole genome shotgun (WGS) entry which is preliminary data.</text>
</comment>
<evidence type="ECO:0000313" key="2">
    <source>
        <dbReference type="EMBL" id="MDZ5460423.1"/>
    </source>
</evidence>
<proteinExistence type="predicted"/>
<dbReference type="Pfam" id="PF13401">
    <property type="entry name" value="AAA_22"/>
    <property type="match status" value="1"/>
</dbReference>
<dbReference type="Gene3D" id="3.40.50.300">
    <property type="entry name" value="P-loop containing nucleotide triphosphate hydrolases"/>
    <property type="match status" value="1"/>
</dbReference>
<accession>A0ABU5INE7</accession>
<feature type="domain" description="AAA+ ATPase" evidence="1">
    <location>
        <begin position="42"/>
        <end position="193"/>
    </location>
</feature>
<dbReference type="InterPro" id="IPR036366">
    <property type="entry name" value="PGBDSf"/>
</dbReference>
<dbReference type="SUPFAM" id="SSF52540">
    <property type="entry name" value="P-loop containing nucleoside triphosphate hydrolases"/>
    <property type="match status" value="1"/>
</dbReference>
<dbReference type="PANTHER" id="PTHR35894:SF1">
    <property type="entry name" value="PHOSPHORIBULOKINASE _ URIDINE KINASE FAMILY"/>
    <property type="match status" value="1"/>
</dbReference>
<protein>
    <submittedName>
        <fullName evidence="2">AAA family ATPase</fullName>
    </submittedName>
</protein>
<dbReference type="InterPro" id="IPR036365">
    <property type="entry name" value="PGBD-like_sf"/>
</dbReference>
<name>A0ABU5INE7_9BURK</name>
<organism evidence="2 3">
    <name type="scientific">Azohydromonas lata</name>
    <dbReference type="NCBI Taxonomy" id="45677"/>
    <lineage>
        <taxon>Bacteria</taxon>
        <taxon>Pseudomonadati</taxon>
        <taxon>Pseudomonadota</taxon>
        <taxon>Betaproteobacteria</taxon>
        <taxon>Burkholderiales</taxon>
        <taxon>Sphaerotilaceae</taxon>
        <taxon>Azohydromonas</taxon>
    </lineage>
</organism>
<dbReference type="RefSeq" id="WP_322467879.1">
    <property type="nucleotide sequence ID" value="NZ_JAXOJX010000068.1"/>
</dbReference>
<dbReference type="PANTHER" id="PTHR35894">
    <property type="entry name" value="GENERAL SECRETION PATHWAY PROTEIN A-RELATED"/>
    <property type="match status" value="1"/>
</dbReference>
<dbReference type="Proteomes" id="UP001293718">
    <property type="component" value="Unassembled WGS sequence"/>
</dbReference>
<evidence type="ECO:0000313" key="3">
    <source>
        <dbReference type="Proteomes" id="UP001293718"/>
    </source>
</evidence>
<dbReference type="SMART" id="SM00382">
    <property type="entry name" value="AAA"/>
    <property type="match status" value="1"/>
</dbReference>
<dbReference type="InterPro" id="IPR049945">
    <property type="entry name" value="AAA_22"/>
</dbReference>
<keyword evidence="3" id="KW-1185">Reference proteome</keyword>
<dbReference type="InterPro" id="IPR052026">
    <property type="entry name" value="ExeA_AAA_ATPase_DNA-bind"/>
</dbReference>
<dbReference type="InterPro" id="IPR003593">
    <property type="entry name" value="AAA+_ATPase"/>
</dbReference>
<dbReference type="Gene3D" id="1.10.101.10">
    <property type="entry name" value="PGBD-like superfamily/PGBD"/>
    <property type="match status" value="1"/>
</dbReference>
<dbReference type="InterPro" id="IPR027417">
    <property type="entry name" value="P-loop_NTPase"/>
</dbReference>
<gene>
    <name evidence="2" type="ORF">SM757_27965</name>
</gene>
<dbReference type="EMBL" id="JAXOJX010000068">
    <property type="protein sequence ID" value="MDZ5460423.1"/>
    <property type="molecule type" value="Genomic_DNA"/>
</dbReference>
<dbReference type="CDD" id="cd00009">
    <property type="entry name" value="AAA"/>
    <property type="match status" value="1"/>
</dbReference>
<dbReference type="SUPFAM" id="SSF47090">
    <property type="entry name" value="PGBD-like"/>
    <property type="match status" value="1"/>
</dbReference>
<sequence>MYVGHFGLRSEPFSIAPDPRCLFMSERHREALAHLLYGVRGGGGFVLLTGEIGAGKTTVCRAFLQQLPPDCLAAYVFNPRLTAVELLQTVCEDFGLGAIPATTVKPLVDALNAFLLREHAAGRQCLLIIDEAQNLNPDLLEQLRLLTNLETSERKLLQIVLVGQPELQRTLAGMEQLAQRVIARYHLQALSETETRQYVEHRLAVAGLTGAPPFDAAALRRIHALTQGVPRRINLLCDRALLGAYAQGRHQVDAATVRQAAAEVFNLPPPRRQGLAVATALAGLVAVGAMAWSGLFGRGEGAGGAATDAAAAASGVVASAASSASGAALAAASAAVAKAPAVADGPASPASAAQAVAAATPAPLPLAGLPSENAAWRELAALWKWPVEQADACSTAGPRAGCWRGTGLSLTQLRQFDRPGLLALRDAQGRPTWALLVALDARTATLRAHGREMSVPLAALAPLWQGDWASFWRAPEGYERALGPGDSGAPVAALAGLLARAQGQRVPSTPPRRLEGALLADLKAFQFAAGLKADGVAGPATFMLLNRAAGLDEPRLLKAP</sequence>